<evidence type="ECO:0000256" key="1">
    <source>
        <dbReference type="SAM" id="MobiDB-lite"/>
    </source>
</evidence>
<evidence type="ECO:0000256" key="2">
    <source>
        <dbReference type="SAM" id="SignalP"/>
    </source>
</evidence>
<dbReference type="EMBL" id="CDHN01000006">
    <property type="protein sequence ID" value="CEJ93752.1"/>
    <property type="molecule type" value="Genomic_DNA"/>
</dbReference>
<evidence type="ECO:0000313" key="4">
    <source>
        <dbReference type="Proteomes" id="UP000039046"/>
    </source>
</evidence>
<organism evidence="3 4">
    <name type="scientific">[Torrubiella] hemipterigena</name>
    <dbReference type="NCBI Taxonomy" id="1531966"/>
    <lineage>
        <taxon>Eukaryota</taxon>
        <taxon>Fungi</taxon>
        <taxon>Dikarya</taxon>
        <taxon>Ascomycota</taxon>
        <taxon>Pezizomycotina</taxon>
        <taxon>Sordariomycetes</taxon>
        <taxon>Hypocreomycetidae</taxon>
        <taxon>Hypocreales</taxon>
        <taxon>Clavicipitaceae</taxon>
        <taxon>Clavicipitaceae incertae sedis</taxon>
        <taxon>'Torrubiella' clade</taxon>
    </lineage>
</organism>
<evidence type="ECO:0000313" key="3">
    <source>
        <dbReference type="EMBL" id="CEJ93752.1"/>
    </source>
</evidence>
<dbReference type="Proteomes" id="UP000039046">
    <property type="component" value="Unassembled WGS sequence"/>
</dbReference>
<feature type="chain" id="PRO_5001990333" description="Glycoside hydrolase" evidence="2">
    <location>
        <begin position="21"/>
        <end position="320"/>
    </location>
</feature>
<protein>
    <recommendedName>
        <fullName evidence="5">Glycoside hydrolase</fullName>
    </recommendedName>
</protein>
<feature type="compositionally biased region" description="Low complexity" evidence="1">
    <location>
        <begin position="64"/>
        <end position="75"/>
    </location>
</feature>
<dbReference type="HOGENOM" id="CLU_058267_4_0_1"/>
<gene>
    <name evidence="3" type="ORF">VHEMI09322</name>
</gene>
<feature type="signal peptide" evidence="2">
    <location>
        <begin position="1"/>
        <end position="20"/>
    </location>
</feature>
<name>A0A0A1TRB8_9HYPO</name>
<keyword evidence="2" id="KW-0732">Signal</keyword>
<dbReference type="OrthoDB" id="1193027at2759"/>
<feature type="region of interest" description="Disordered" evidence="1">
    <location>
        <begin position="63"/>
        <end position="115"/>
    </location>
</feature>
<reference evidence="3 4" key="1">
    <citation type="journal article" date="2015" name="Genome Announc.">
        <title>Draft Genome Sequence and Gene Annotation of the Entomopathogenic Fungus Verticillium hemipterigenum.</title>
        <authorList>
            <person name="Horn F."/>
            <person name="Habel A."/>
            <person name="Scharf D.H."/>
            <person name="Dworschak J."/>
            <person name="Brakhage A.A."/>
            <person name="Guthke R."/>
            <person name="Hertweck C."/>
            <person name="Linde J."/>
        </authorList>
    </citation>
    <scope>NUCLEOTIDE SEQUENCE [LARGE SCALE GENOMIC DNA]</scope>
</reference>
<feature type="compositionally biased region" description="Low complexity" evidence="1">
    <location>
        <begin position="82"/>
        <end position="110"/>
    </location>
</feature>
<keyword evidence="4" id="KW-1185">Reference proteome</keyword>
<accession>A0A0A1TRB8</accession>
<evidence type="ECO:0008006" key="5">
    <source>
        <dbReference type="Google" id="ProtNLM"/>
    </source>
</evidence>
<dbReference type="AlphaFoldDB" id="A0A0A1TRB8"/>
<sequence length="320" mass="32574">MQPKIAIITTLASLASVGTAAPAVDPRIAEVIKLVKEIPALKGLAEIIAAKVASPDAPILGPVAATPKTTPTTGAPAGGASGATAGAPAGSAGGATAPAGGSSPSDSKGPQAKDVYTFYQGDGSTAAGWPSEQQWASFDSLWKINLPFIQKSCTNLRTGAPDNSPQEIEQIKKALADVSKEAGIDKRVGLALMMQESKGCVRIGTTAVDVENPGLLQSHKGVNCIGKVPCPQATIKQMIKDGLEGTQFGDGLKQTIAQGAKQLNAKGAQAVYAGARGYNSGSIKTGDLNFKFKATACYATDIANRLTGWIASPSKCKLDG</sequence>
<proteinExistence type="predicted"/>